<dbReference type="InterPro" id="IPR029045">
    <property type="entry name" value="ClpP/crotonase-like_dom_sf"/>
</dbReference>
<evidence type="ECO:0000256" key="4">
    <source>
        <dbReference type="ARBA" id="ARBA00022825"/>
    </source>
</evidence>
<keyword evidence="2 5" id="KW-0645">Protease</keyword>
<dbReference type="GO" id="GO:0004175">
    <property type="term" value="F:endopeptidase activity"/>
    <property type="evidence" value="ECO:0007669"/>
    <property type="project" value="TreeGrafter"/>
</dbReference>
<dbReference type="EMBL" id="CP010311">
    <property type="protein sequence ID" value="AJF06213.1"/>
    <property type="molecule type" value="Genomic_DNA"/>
</dbReference>
<protein>
    <submittedName>
        <fullName evidence="7">Peptidase S41</fullName>
    </submittedName>
</protein>
<evidence type="ECO:0000259" key="6">
    <source>
        <dbReference type="PROSITE" id="PS50106"/>
    </source>
</evidence>
<dbReference type="Pfam" id="PF03572">
    <property type="entry name" value="Peptidase_S41"/>
    <property type="match status" value="1"/>
</dbReference>
<dbReference type="GO" id="GO:0008236">
    <property type="term" value="F:serine-type peptidase activity"/>
    <property type="evidence" value="ECO:0007669"/>
    <property type="project" value="UniProtKB-KW"/>
</dbReference>
<dbReference type="HOGENOM" id="CLU_017295_1_1_7"/>
<accession>A0A0B5FFV8</accession>
<name>A0A0B5FFV8_9BACT</name>
<dbReference type="NCBIfam" id="TIGR00225">
    <property type="entry name" value="prc"/>
    <property type="match status" value="1"/>
</dbReference>
<dbReference type="Pfam" id="PF13180">
    <property type="entry name" value="PDZ_2"/>
    <property type="match status" value="1"/>
</dbReference>
<evidence type="ECO:0000256" key="2">
    <source>
        <dbReference type="ARBA" id="ARBA00022670"/>
    </source>
</evidence>
<dbReference type="GO" id="GO:0006508">
    <property type="term" value="P:proteolysis"/>
    <property type="evidence" value="ECO:0007669"/>
    <property type="project" value="UniProtKB-KW"/>
</dbReference>
<dbReference type="OrthoDB" id="9812068at2"/>
<dbReference type="InterPro" id="IPR036034">
    <property type="entry name" value="PDZ_sf"/>
</dbReference>
<dbReference type="FunFam" id="3.90.226.10:FF:000029">
    <property type="entry name" value="Peptidase, S41 family"/>
    <property type="match status" value="1"/>
</dbReference>
<dbReference type="Proteomes" id="UP000035036">
    <property type="component" value="Chromosome"/>
</dbReference>
<comment type="similarity">
    <text evidence="1 5">Belongs to the peptidase S41A family.</text>
</comment>
<proteinExistence type="inferred from homology"/>
<dbReference type="STRING" id="483547.GSUB_06120"/>
<evidence type="ECO:0000256" key="3">
    <source>
        <dbReference type="ARBA" id="ARBA00022801"/>
    </source>
</evidence>
<evidence type="ECO:0000256" key="1">
    <source>
        <dbReference type="ARBA" id="ARBA00009179"/>
    </source>
</evidence>
<dbReference type="KEGG" id="gsb:GSUB_06120"/>
<keyword evidence="8" id="KW-1185">Reference proteome</keyword>
<gene>
    <name evidence="7" type="ORF">GSUB_06120</name>
</gene>
<organism evidence="7 8">
    <name type="scientific">Geoalkalibacter subterraneus</name>
    <dbReference type="NCBI Taxonomy" id="483547"/>
    <lineage>
        <taxon>Bacteria</taxon>
        <taxon>Pseudomonadati</taxon>
        <taxon>Thermodesulfobacteriota</taxon>
        <taxon>Desulfuromonadia</taxon>
        <taxon>Desulfuromonadales</taxon>
        <taxon>Geoalkalibacteraceae</taxon>
        <taxon>Geoalkalibacter</taxon>
    </lineage>
</organism>
<dbReference type="SUPFAM" id="SSF50156">
    <property type="entry name" value="PDZ domain-like"/>
    <property type="match status" value="1"/>
</dbReference>
<dbReference type="PROSITE" id="PS50106">
    <property type="entry name" value="PDZ"/>
    <property type="match status" value="1"/>
</dbReference>
<evidence type="ECO:0000256" key="5">
    <source>
        <dbReference type="RuleBase" id="RU004404"/>
    </source>
</evidence>
<dbReference type="Pfam" id="PF22694">
    <property type="entry name" value="CtpB_N-like"/>
    <property type="match status" value="1"/>
</dbReference>
<dbReference type="Gene3D" id="3.30.750.44">
    <property type="match status" value="1"/>
</dbReference>
<dbReference type="InterPro" id="IPR055210">
    <property type="entry name" value="CtpA/B_N"/>
</dbReference>
<dbReference type="RefSeq" id="WP_040199752.1">
    <property type="nucleotide sequence ID" value="NZ_CP010311.1"/>
</dbReference>
<dbReference type="CDD" id="cd07560">
    <property type="entry name" value="Peptidase_S41_CPP"/>
    <property type="match status" value="1"/>
</dbReference>
<dbReference type="InterPro" id="IPR001478">
    <property type="entry name" value="PDZ"/>
</dbReference>
<dbReference type="GO" id="GO:0030288">
    <property type="term" value="C:outer membrane-bounded periplasmic space"/>
    <property type="evidence" value="ECO:0007669"/>
    <property type="project" value="TreeGrafter"/>
</dbReference>
<dbReference type="PANTHER" id="PTHR32060">
    <property type="entry name" value="TAIL-SPECIFIC PROTEASE"/>
    <property type="match status" value="1"/>
</dbReference>
<dbReference type="SUPFAM" id="SSF52096">
    <property type="entry name" value="ClpP/crotonase"/>
    <property type="match status" value="1"/>
</dbReference>
<evidence type="ECO:0000313" key="7">
    <source>
        <dbReference type="EMBL" id="AJF06213.1"/>
    </source>
</evidence>
<dbReference type="CDD" id="cd06782">
    <property type="entry name" value="cpPDZ_CPP-like"/>
    <property type="match status" value="1"/>
</dbReference>
<evidence type="ECO:0000313" key="8">
    <source>
        <dbReference type="Proteomes" id="UP000035036"/>
    </source>
</evidence>
<reference evidence="7 8" key="1">
    <citation type="journal article" date="2015" name="Genome Announc.">
        <title>Genomes of Geoalkalibacter ferrihydriticus Z-0531T and Geoalkalibacter subterraneus Red1T, Two Haloalkaliphilic Metal-Reducing Deltaproteobacteria.</title>
        <authorList>
            <person name="Badalamenti J.P."/>
            <person name="Krajmalnik-Brown R."/>
            <person name="Torres C.I."/>
            <person name="Bond D.R."/>
        </authorList>
    </citation>
    <scope>NUCLEOTIDE SEQUENCE [LARGE SCALE GENOMIC DNA]</scope>
    <source>
        <strain evidence="7 8">Red1</strain>
    </source>
</reference>
<dbReference type="InterPro" id="IPR005151">
    <property type="entry name" value="Tail-specific_protease"/>
</dbReference>
<dbReference type="SMART" id="SM00245">
    <property type="entry name" value="TSPc"/>
    <property type="match status" value="1"/>
</dbReference>
<dbReference type="SMART" id="SM00228">
    <property type="entry name" value="PDZ"/>
    <property type="match status" value="1"/>
</dbReference>
<keyword evidence="3 5" id="KW-0378">Hydrolase</keyword>
<dbReference type="Gene3D" id="2.30.42.10">
    <property type="match status" value="1"/>
</dbReference>
<dbReference type="AlphaFoldDB" id="A0A0B5FFV8"/>
<feature type="domain" description="PDZ" evidence="6">
    <location>
        <begin position="89"/>
        <end position="157"/>
    </location>
</feature>
<dbReference type="InterPro" id="IPR004447">
    <property type="entry name" value="Peptidase_S41A"/>
</dbReference>
<dbReference type="FunFam" id="2.30.42.10:FF:000063">
    <property type="entry name" value="Peptidase, S41 family"/>
    <property type="match status" value="1"/>
</dbReference>
<dbReference type="Gene3D" id="3.90.226.10">
    <property type="entry name" value="2-enoyl-CoA Hydratase, Chain A, domain 1"/>
    <property type="match status" value="1"/>
</dbReference>
<keyword evidence="4 5" id="KW-0720">Serine protease</keyword>
<dbReference type="PANTHER" id="PTHR32060:SF30">
    <property type="entry name" value="CARBOXY-TERMINAL PROCESSING PROTEASE CTPA"/>
    <property type="match status" value="1"/>
</dbReference>
<sequence>MPPRKRSSGLLIILAVVLLGGFSFGNFSRCAQADSTKEYQELDLFTDVLALVRKSYVEEVPLKDLIYGAINGMLASLDPHSSFLPPDMYQEMKIDTRGEFGGLGIEITIRNGILTIVSPIEDTPAFRAGLQAGDEIVKIEDRMTKNMTIMDAVKLMRGKPGTDITISVMREEFDKPKEFTLTREIIKVRSVKARTLEDGYGYIRLVQFQERTADDLRAALKQIHKENPDGLAGLILDLRNNPGGLLDQAVAVSDVFLSEGLIVYTEGRDQNSHLRFSARGNGSEADYPLVVLINGGSASASEIVAGALQDHKRGIVMGTPSFGKGSVQTIIPLGDDSGLRLTTARYYTPSGRSIQAQGIQPDIEVRSATLTEKAEGFAFREEDLAKHFESSTEDNGKTADFELDEESRKDYQLMRALDLLKGWRILKNLDRQAA</sequence>
<dbReference type="GO" id="GO:0007165">
    <property type="term" value="P:signal transduction"/>
    <property type="evidence" value="ECO:0007669"/>
    <property type="project" value="TreeGrafter"/>
</dbReference>